<feature type="transmembrane region" description="Helical" evidence="1">
    <location>
        <begin position="35"/>
        <end position="55"/>
    </location>
</feature>
<protein>
    <submittedName>
        <fullName evidence="2">Uncharacterized protein</fullName>
    </submittedName>
</protein>
<dbReference type="AlphaFoldDB" id="A0A0P1HB95"/>
<feature type="transmembrane region" description="Helical" evidence="1">
    <location>
        <begin position="9"/>
        <end position="29"/>
    </location>
</feature>
<keyword evidence="1" id="KW-1133">Transmembrane helix</keyword>
<evidence type="ECO:0000313" key="2">
    <source>
        <dbReference type="EMBL" id="CUI00414.1"/>
    </source>
</evidence>
<feature type="transmembrane region" description="Helical" evidence="1">
    <location>
        <begin position="102"/>
        <end position="126"/>
    </location>
</feature>
<dbReference type="STRING" id="1396826.PHA8399_02545"/>
<dbReference type="RefSeq" id="WP_145977034.1">
    <property type="nucleotide sequence ID" value="NZ_CYSR01000026.1"/>
</dbReference>
<dbReference type="EMBL" id="CYSR01000026">
    <property type="protein sequence ID" value="CUI00414.1"/>
    <property type="molecule type" value="Genomic_DNA"/>
</dbReference>
<evidence type="ECO:0000256" key="1">
    <source>
        <dbReference type="SAM" id="Phobius"/>
    </source>
</evidence>
<dbReference type="Proteomes" id="UP000051326">
    <property type="component" value="Unassembled WGS sequence"/>
</dbReference>
<name>A0A0P1HB95_9RHOB</name>
<organism evidence="2 3">
    <name type="scientific">Leisingera aquaemixtae</name>
    <dbReference type="NCBI Taxonomy" id="1396826"/>
    <lineage>
        <taxon>Bacteria</taxon>
        <taxon>Pseudomonadati</taxon>
        <taxon>Pseudomonadota</taxon>
        <taxon>Alphaproteobacteria</taxon>
        <taxon>Rhodobacterales</taxon>
        <taxon>Roseobacteraceae</taxon>
        <taxon>Leisingera</taxon>
    </lineage>
</organism>
<reference evidence="2 3" key="1">
    <citation type="submission" date="2015-09" db="EMBL/GenBank/DDBJ databases">
        <authorList>
            <consortium name="Swine Surveillance"/>
        </authorList>
    </citation>
    <scope>NUCLEOTIDE SEQUENCE [LARGE SCALE GENOMIC DNA]</scope>
    <source>
        <strain evidence="2 3">CECT 8399</strain>
    </source>
</reference>
<evidence type="ECO:0000313" key="3">
    <source>
        <dbReference type="Proteomes" id="UP000051326"/>
    </source>
</evidence>
<dbReference type="NCBIfam" id="NF038216">
    <property type="entry name" value="ABZJ_00895_fam"/>
    <property type="match status" value="1"/>
</dbReference>
<gene>
    <name evidence="2" type="ORF">PHA8399_02545</name>
</gene>
<feature type="transmembrane region" description="Helical" evidence="1">
    <location>
        <begin position="67"/>
        <end position="90"/>
    </location>
</feature>
<accession>A0A0P1HB95</accession>
<sequence>MHVNLIRYGLLWMAASAGMLMLGLLLAQFGAGMPAGLATVLPPMFAAVLEGMRIAQATRAPLAGRAAWVNAAAMTGVVAVLTAVQLPLYWNNPVVAEARQTIPALFLAGVCVLLLAVILMVNRLFLGHGIKLGLKRLEE</sequence>
<proteinExistence type="predicted"/>
<keyword evidence="1" id="KW-0812">Transmembrane</keyword>
<keyword evidence="1" id="KW-0472">Membrane</keyword>
<dbReference type="InterPro" id="IPR047730">
    <property type="entry name" value="ABZJ_00895-like"/>
</dbReference>